<dbReference type="PANTHER" id="PTHR36833">
    <property type="entry name" value="SLR0610 PROTEIN-RELATED"/>
    <property type="match status" value="1"/>
</dbReference>
<dbReference type="AlphaFoldDB" id="A0A1T4KCR0"/>
<feature type="transmembrane region" description="Helical" evidence="1">
    <location>
        <begin position="41"/>
        <end position="64"/>
    </location>
</feature>
<dbReference type="InterPro" id="IPR010390">
    <property type="entry name" value="ABC-2_transporter-like"/>
</dbReference>
<dbReference type="PANTHER" id="PTHR36833:SF1">
    <property type="entry name" value="INTEGRAL MEMBRANE TRANSPORT PROTEIN"/>
    <property type="match status" value="1"/>
</dbReference>
<feature type="transmembrane region" description="Helical" evidence="1">
    <location>
        <begin position="159"/>
        <end position="187"/>
    </location>
</feature>
<keyword evidence="1" id="KW-1133">Transmembrane helix</keyword>
<evidence type="ECO:0000256" key="1">
    <source>
        <dbReference type="SAM" id="Phobius"/>
    </source>
</evidence>
<name>A0A1T4KCR0_9ACTN</name>
<keyword evidence="1" id="KW-0472">Membrane</keyword>
<feature type="transmembrane region" description="Helical" evidence="1">
    <location>
        <begin position="248"/>
        <end position="268"/>
    </location>
</feature>
<dbReference type="EMBL" id="FUWS01000001">
    <property type="protein sequence ID" value="SJZ40202.1"/>
    <property type="molecule type" value="Genomic_DNA"/>
</dbReference>
<proteinExistence type="predicted"/>
<organism evidence="2 3">
    <name type="scientific">Marinactinospora thermotolerans DSM 45154</name>
    <dbReference type="NCBI Taxonomy" id="1122192"/>
    <lineage>
        <taxon>Bacteria</taxon>
        <taxon>Bacillati</taxon>
        <taxon>Actinomycetota</taxon>
        <taxon>Actinomycetes</taxon>
        <taxon>Streptosporangiales</taxon>
        <taxon>Nocardiopsidaceae</taxon>
        <taxon>Marinactinospora</taxon>
    </lineage>
</organism>
<reference evidence="2 3" key="1">
    <citation type="submission" date="2017-02" db="EMBL/GenBank/DDBJ databases">
        <authorList>
            <person name="Peterson S.W."/>
        </authorList>
    </citation>
    <scope>NUCLEOTIDE SEQUENCE [LARGE SCALE GENOMIC DNA]</scope>
    <source>
        <strain evidence="2 3">DSM 45154</strain>
    </source>
</reference>
<feature type="transmembrane region" description="Helical" evidence="1">
    <location>
        <begin position="76"/>
        <end position="96"/>
    </location>
</feature>
<sequence length="280" mass="30192">MAEIHTAPSRSLRGFSALLVYPRLVWVWTRAMAQYPASLLTLSLAQALISLSELAALFFVFSHAGRLAGFGLHETLLIYGLSGVAFSLADLFMGAVERLGEHIRLGSFDTMLVRPVSPLAQLAADGFSPRRLGKLVPNLAALVWALGEADIDWTAERVLLVPVLLCSGFVICASVWTIGACIQFVVADARELANSVTYGGQAMTQYPLAIYGADIVRTATYIVPLAFVSWQPALYLLDRPDPLGLPEGLRHASPCVAVALALVAALLWRSGLRHYRSTGS</sequence>
<protein>
    <submittedName>
        <fullName evidence="2">ABC-2 type transport system permease protein</fullName>
    </submittedName>
</protein>
<evidence type="ECO:0000313" key="2">
    <source>
        <dbReference type="EMBL" id="SJZ40202.1"/>
    </source>
</evidence>
<dbReference type="Proteomes" id="UP000190637">
    <property type="component" value="Unassembled WGS sequence"/>
</dbReference>
<dbReference type="STRING" id="1122192.SAMN02745673_00311"/>
<keyword evidence="3" id="KW-1185">Reference proteome</keyword>
<accession>A0A1T4KCR0</accession>
<gene>
    <name evidence="2" type="ORF">SAMN02745673_00311</name>
</gene>
<dbReference type="Pfam" id="PF06182">
    <property type="entry name" value="ABC2_membrane_6"/>
    <property type="match status" value="1"/>
</dbReference>
<evidence type="ECO:0000313" key="3">
    <source>
        <dbReference type="Proteomes" id="UP000190637"/>
    </source>
</evidence>
<keyword evidence="1" id="KW-0812">Transmembrane</keyword>